<evidence type="ECO:0000256" key="1">
    <source>
        <dbReference type="ARBA" id="ARBA00022801"/>
    </source>
</evidence>
<comment type="caution">
    <text evidence="3">The sequence shown here is derived from an EMBL/GenBank/DDBJ whole genome shotgun (WGS) entry which is preliminary data.</text>
</comment>
<dbReference type="InterPro" id="IPR008979">
    <property type="entry name" value="Galactose-bd-like_sf"/>
</dbReference>
<dbReference type="Proteomes" id="UP000306147">
    <property type="component" value="Unassembled WGS sequence"/>
</dbReference>
<dbReference type="AlphaFoldDB" id="A0A4S1XB02"/>
<organism evidence="3 4">
    <name type="scientific">Sphingomonas gei</name>
    <dbReference type="NCBI Taxonomy" id="1395960"/>
    <lineage>
        <taxon>Bacteria</taxon>
        <taxon>Pseudomonadati</taxon>
        <taxon>Pseudomonadota</taxon>
        <taxon>Alphaproteobacteria</taxon>
        <taxon>Sphingomonadales</taxon>
        <taxon>Sphingomonadaceae</taxon>
        <taxon>Sphingomonas</taxon>
    </lineage>
</organism>
<dbReference type="PANTHER" id="PTHR43056">
    <property type="entry name" value="PEPTIDASE S9 PROLYL OLIGOPEPTIDASE"/>
    <property type="match status" value="1"/>
</dbReference>
<dbReference type="InterPro" id="IPR050585">
    <property type="entry name" value="Xaa-Pro_dipeptidyl-ppase/CocE"/>
</dbReference>
<evidence type="ECO:0000313" key="3">
    <source>
        <dbReference type="EMBL" id="TGX53158.1"/>
    </source>
</evidence>
<dbReference type="Gene3D" id="3.40.50.1820">
    <property type="entry name" value="alpha/beta hydrolase"/>
    <property type="match status" value="1"/>
</dbReference>
<dbReference type="InterPro" id="IPR013736">
    <property type="entry name" value="Xaa-Pro_dipept_C"/>
</dbReference>
<dbReference type="Gene3D" id="2.60.120.260">
    <property type="entry name" value="Galactose-binding domain-like"/>
    <property type="match status" value="1"/>
</dbReference>
<dbReference type="EMBL" id="SRXT01000004">
    <property type="protein sequence ID" value="TGX53158.1"/>
    <property type="molecule type" value="Genomic_DNA"/>
</dbReference>
<accession>A0A4S1XB02</accession>
<reference evidence="3 4" key="1">
    <citation type="submission" date="2019-04" db="EMBL/GenBank/DDBJ databases">
        <title>Sphingomonas psychrotolerans sp. nov., isolated from soil in the Tianshan Mountains, Xinjiang, China.</title>
        <authorList>
            <person name="Luo Y."/>
            <person name="Sheng H."/>
        </authorList>
    </citation>
    <scope>NUCLEOTIDE SEQUENCE [LARGE SCALE GENOMIC DNA]</scope>
    <source>
        <strain evidence="3 4">ZFGT-11</strain>
    </source>
</reference>
<name>A0A4S1XB02_9SPHN</name>
<dbReference type="InterPro" id="IPR029058">
    <property type="entry name" value="AB_hydrolase_fold"/>
</dbReference>
<gene>
    <name evidence="3" type="ORF">E5A73_09825</name>
</gene>
<dbReference type="InterPro" id="IPR005674">
    <property type="entry name" value="CocE/Ser_esterase"/>
</dbReference>
<dbReference type="SUPFAM" id="SSF49785">
    <property type="entry name" value="Galactose-binding domain-like"/>
    <property type="match status" value="1"/>
</dbReference>
<protein>
    <submittedName>
        <fullName evidence="3">CocE/NonD family hydrolase</fullName>
    </submittedName>
</protein>
<keyword evidence="1 3" id="KW-0378">Hydrolase</keyword>
<proteinExistence type="predicted"/>
<dbReference type="NCBIfam" id="TIGR00976">
    <property type="entry name" value="CocE_NonD"/>
    <property type="match status" value="1"/>
</dbReference>
<dbReference type="InterPro" id="IPR000383">
    <property type="entry name" value="Xaa-Pro-like_dom"/>
</dbReference>
<dbReference type="Gene3D" id="1.10.3020.10">
    <property type="entry name" value="alpha-amino acid ester hydrolase ( Helical cap domain)"/>
    <property type="match status" value="1"/>
</dbReference>
<sequence length="640" mass="70943">MLERLGVGSSRTFVIAILALATGRPAAAVDTPRATQIVAPAPDLTDQVPPGATIGDYVGEDLMVPMRDGVKLHVQVWRPKNGSDPLPVLMSRSPYGFSMAHVGSLLTASYKELAADGFIFVLQDIRGRLGSEGSFTNLRPRKAGASGVDESTDTYDSIDWLEKNVPANNGRAGVIGVSYGGWTAAMATIAPHPALKAVSSQASPNDMFIGDDFLHNGAFRLDYAWSWVTALETDGRTMKPFDFGGEKDAFAWYLRQQDLATLDRQHLGASMPSWQNFVNHPTYDSYWKAQRTTNNMGARVAIPNLIVAGWYDQEDFYGPMSIYEEQEKGDTKGLNYLVVGPWNHGGWRGSGAAYGPYEMGGATGAWYRKEVELPWFRYWLKGEGTLNQPEALVFQTGSNRWQRLDGWPLKRGTATRRLYFRAGGKLSFDAAPRGEAPADSFVSDPADPVPYRERGLIKPFMSEGSSWSTWLADDQAPFTRRNDVLFWQTDALAEDLTISGDIAAKLFASTTGSDADWVVKLVDIYPTDASVPTALRGRQRMIANDVFRGRFRTSYEKPRAITPNAILGYRIDLHSASHVFRKGHRIGVQVQSSWFPLIGRNPQTYVENIFRAKPKDYKRQIHAIYHTPVHASAITLAVVR</sequence>
<dbReference type="Pfam" id="PF08530">
    <property type="entry name" value="PepX_C"/>
    <property type="match status" value="1"/>
</dbReference>
<dbReference type="OrthoDB" id="9806163at2"/>
<evidence type="ECO:0000313" key="4">
    <source>
        <dbReference type="Proteomes" id="UP000306147"/>
    </source>
</evidence>
<dbReference type="GO" id="GO:0008239">
    <property type="term" value="F:dipeptidyl-peptidase activity"/>
    <property type="evidence" value="ECO:0007669"/>
    <property type="project" value="InterPro"/>
</dbReference>
<dbReference type="Pfam" id="PF02129">
    <property type="entry name" value="Peptidase_S15"/>
    <property type="match status" value="1"/>
</dbReference>
<keyword evidence="4" id="KW-1185">Reference proteome</keyword>
<dbReference type="SUPFAM" id="SSF53474">
    <property type="entry name" value="alpha/beta-Hydrolases"/>
    <property type="match status" value="1"/>
</dbReference>
<dbReference type="PANTHER" id="PTHR43056:SF10">
    <property type="entry name" value="COCE_NOND FAMILY, PUTATIVE (AFU_ORTHOLOGUE AFUA_7G00600)-RELATED"/>
    <property type="match status" value="1"/>
</dbReference>
<dbReference type="SMART" id="SM00939">
    <property type="entry name" value="PepX_C"/>
    <property type="match status" value="1"/>
</dbReference>
<evidence type="ECO:0000259" key="2">
    <source>
        <dbReference type="SMART" id="SM00939"/>
    </source>
</evidence>
<dbReference type="RefSeq" id="WP_135963669.1">
    <property type="nucleotide sequence ID" value="NZ_SRXT01000004.1"/>
</dbReference>
<feature type="domain" description="Xaa-Pro dipeptidyl-peptidase C-terminal" evidence="2">
    <location>
        <begin position="373"/>
        <end position="635"/>
    </location>
</feature>